<evidence type="ECO:0000313" key="4">
    <source>
        <dbReference type="Proteomes" id="UP001158986"/>
    </source>
</evidence>
<reference evidence="2 4" key="1">
    <citation type="submission" date="2021-11" db="EMBL/GenBank/DDBJ databases">
        <authorList>
            <person name="Islam A."/>
            <person name="Islam S."/>
            <person name="Flora M.S."/>
            <person name="Rahman M."/>
            <person name="Ziaur R.M."/>
            <person name="Epstein J.H."/>
            <person name="Hassan M."/>
            <person name="Klassen M."/>
            <person name="Woodard K."/>
            <person name="Webb A."/>
            <person name="Webby R.J."/>
            <person name="El Zowalaty M.E."/>
        </authorList>
    </citation>
    <scope>NUCLEOTIDE SEQUENCE</scope>
    <source>
        <strain evidence="3">Pbs1</strain>
        <strain evidence="2">Pbs3</strain>
    </source>
</reference>
<comment type="caution">
    <text evidence="2">The sequence shown here is derived from an EMBL/GenBank/DDBJ whole genome shotgun (WGS) entry which is preliminary data.</text>
</comment>
<accession>A0AAU9L2D7</accession>
<dbReference type="EMBL" id="CAKLCB010000236">
    <property type="protein sequence ID" value="CAH0517382.1"/>
    <property type="molecule type" value="Genomic_DNA"/>
</dbReference>
<proteinExistence type="predicted"/>
<dbReference type="AlphaFoldDB" id="A0AAU9L2D7"/>
<feature type="region of interest" description="Disordered" evidence="1">
    <location>
        <begin position="106"/>
        <end position="138"/>
    </location>
</feature>
<dbReference type="EMBL" id="CAKKTJ010000255">
    <property type="protein sequence ID" value="CAH0478467.1"/>
    <property type="molecule type" value="Genomic_DNA"/>
</dbReference>
<dbReference type="Proteomes" id="UP001160483">
    <property type="component" value="Unassembled WGS sequence"/>
</dbReference>
<organism evidence="2 5">
    <name type="scientific">Peronospora belbahrii</name>
    <dbReference type="NCBI Taxonomy" id="622444"/>
    <lineage>
        <taxon>Eukaryota</taxon>
        <taxon>Sar</taxon>
        <taxon>Stramenopiles</taxon>
        <taxon>Oomycota</taxon>
        <taxon>Peronosporomycetes</taxon>
        <taxon>Peronosporales</taxon>
        <taxon>Peronosporaceae</taxon>
        <taxon>Peronospora</taxon>
    </lineage>
</organism>
<dbReference type="Proteomes" id="UP001158986">
    <property type="component" value="Unassembled WGS sequence"/>
</dbReference>
<name>A0AAU9L2D7_9STRA</name>
<evidence type="ECO:0000313" key="3">
    <source>
        <dbReference type="EMBL" id="CAH0517382.1"/>
    </source>
</evidence>
<sequence length="172" mass="19354">MCWRSRSSETATGDGYEWICSYLTSYDSDLLELELDVDGQYFFDNMDLQITSPPQPNEDNGAAFQLTPFVLSVISEFPSHPDIATPDPELVSKCSVLDEAQTITTRSRSRGQLGSHAVRHAVTTPRKRRTRGLNCSDKTTTTTLPSGTCIVSCMRPNTRSSSRKKFKRRLFY</sequence>
<gene>
    <name evidence="3" type="ORF">PBS001_LOCUS4000</name>
    <name evidence="2" type="ORF">PBS003_LOCUS5163</name>
</gene>
<evidence type="ECO:0000256" key="1">
    <source>
        <dbReference type="SAM" id="MobiDB-lite"/>
    </source>
</evidence>
<evidence type="ECO:0000313" key="5">
    <source>
        <dbReference type="Proteomes" id="UP001160483"/>
    </source>
</evidence>
<evidence type="ECO:0000313" key="2">
    <source>
        <dbReference type="EMBL" id="CAH0478467.1"/>
    </source>
</evidence>
<protein>
    <submittedName>
        <fullName evidence="2">Uncharacterized protein</fullName>
    </submittedName>
</protein>
<keyword evidence="4" id="KW-1185">Reference proteome</keyword>